<keyword evidence="2" id="KW-1185">Reference proteome</keyword>
<dbReference type="Proteomes" id="UP000626795">
    <property type="component" value="Unassembled WGS sequence"/>
</dbReference>
<gene>
    <name evidence="1" type="ORF">ONOEEDHL_01543</name>
</gene>
<sequence>MPNTISFSDHFLQFLREDYPKLPSVEQKIISQFIADYCKHGFTVPPLCGRNKSSADVPDDNKRNFALKYGLWHYHIGIPSYEMGNRLGDWTSVKIVNYMNRDATRDKKGKCKANIKLVSIASHPPFIIPNLSHITGETFPQT</sequence>
<comment type="caution">
    <text evidence="1">The sequence shown here is derived from an EMBL/GenBank/DDBJ whole genome shotgun (WGS) entry which is preliminary data.</text>
</comment>
<reference evidence="1" key="1">
    <citation type="submission" date="2019-05" db="EMBL/GenBank/DDBJ databases">
        <authorList>
            <person name="Hibberd M."/>
        </authorList>
    </citation>
    <scope>NUCLEOTIDE SEQUENCE</scope>
    <source>
        <strain evidence="1">Neisseria_subflava_BgEED23</strain>
    </source>
</reference>
<dbReference type="AlphaFoldDB" id="A0A9X9QWN1"/>
<accession>A0A9X9QWN1</accession>
<dbReference type="EMBL" id="CABFLZ010000001">
    <property type="protein sequence ID" value="VTY02048.1"/>
    <property type="molecule type" value="Genomic_DNA"/>
</dbReference>
<evidence type="ECO:0000313" key="2">
    <source>
        <dbReference type="Proteomes" id="UP000626795"/>
    </source>
</evidence>
<dbReference type="RefSeq" id="WP_204787753.1">
    <property type="nucleotide sequence ID" value="NZ_CABFLZ010000001.1"/>
</dbReference>
<protein>
    <submittedName>
        <fullName evidence="1">Uncharacterized protein</fullName>
    </submittedName>
</protein>
<organism evidence="1 2">
    <name type="scientific">Neisseria subflava</name>
    <dbReference type="NCBI Taxonomy" id="28449"/>
    <lineage>
        <taxon>Bacteria</taxon>
        <taxon>Pseudomonadati</taxon>
        <taxon>Pseudomonadota</taxon>
        <taxon>Betaproteobacteria</taxon>
        <taxon>Neisseriales</taxon>
        <taxon>Neisseriaceae</taxon>
        <taxon>Neisseria</taxon>
    </lineage>
</organism>
<evidence type="ECO:0000313" key="1">
    <source>
        <dbReference type="EMBL" id="VTY02048.1"/>
    </source>
</evidence>
<name>A0A9X9QWN1_NEISU</name>
<proteinExistence type="predicted"/>